<dbReference type="Proteomes" id="UP000470302">
    <property type="component" value="Unassembled WGS sequence"/>
</dbReference>
<name>A0A845G891_9BURK</name>
<feature type="domain" description="PAS" evidence="1">
    <location>
        <begin position="73"/>
        <end position="119"/>
    </location>
</feature>
<dbReference type="PROSITE" id="PS50112">
    <property type="entry name" value="PAS"/>
    <property type="match status" value="1"/>
</dbReference>
<dbReference type="SUPFAM" id="SSF55785">
    <property type="entry name" value="PYP-like sensor domain (PAS domain)"/>
    <property type="match status" value="1"/>
</dbReference>
<sequence>MKKRQRPELDPVQLRQIAELTVQALPNVRPPAAGAGTEELKQWHELQVSQIELDMQNMALAELQVERDQAEAGRDSYAALYDQAPAGYLSLDADGRITRANQAAAVLLARALDDLPGRG</sequence>
<comment type="caution">
    <text evidence="2">The sequence shown here is derived from an EMBL/GenBank/DDBJ whole genome shotgun (WGS) entry which is preliminary data.</text>
</comment>
<dbReference type="Gene3D" id="3.30.450.20">
    <property type="entry name" value="PAS domain"/>
    <property type="match status" value="1"/>
</dbReference>
<evidence type="ECO:0000259" key="1">
    <source>
        <dbReference type="PROSITE" id="PS50112"/>
    </source>
</evidence>
<proteinExistence type="predicted"/>
<protein>
    <submittedName>
        <fullName evidence="2">PAS domain-containing protein</fullName>
    </submittedName>
</protein>
<dbReference type="RefSeq" id="WP_161098685.1">
    <property type="nucleotide sequence ID" value="NZ_WWCW01000088.1"/>
</dbReference>
<dbReference type="Pfam" id="PF13188">
    <property type="entry name" value="PAS_8"/>
    <property type="match status" value="1"/>
</dbReference>
<organism evidence="2 3">
    <name type="scientific">Duganella vulcania</name>
    <dbReference type="NCBI Taxonomy" id="2692166"/>
    <lineage>
        <taxon>Bacteria</taxon>
        <taxon>Pseudomonadati</taxon>
        <taxon>Pseudomonadota</taxon>
        <taxon>Betaproteobacteria</taxon>
        <taxon>Burkholderiales</taxon>
        <taxon>Oxalobacteraceae</taxon>
        <taxon>Telluria group</taxon>
        <taxon>Duganella</taxon>
    </lineage>
</organism>
<reference evidence="2 3" key="1">
    <citation type="submission" date="2020-01" db="EMBL/GenBank/DDBJ databases">
        <title>Novel species isolated from a subtropical stream in China.</title>
        <authorList>
            <person name="Lu H."/>
        </authorList>
    </citation>
    <scope>NUCLEOTIDE SEQUENCE [LARGE SCALE GENOMIC DNA]</scope>
    <source>
        <strain evidence="2 3">FT82W</strain>
    </source>
</reference>
<evidence type="ECO:0000313" key="2">
    <source>
        <dbReference type="EMBL" id="MYM89810.1"/>
    </source>
</evidence>
<dbReference type="EMBL" id="WWCW01000088">
    <property type="protein sequence ID" value="MYM89810.1"/>
    <property type="molecule type" value="Genomic_DNA"/>
</dbReference>
<feature type="non-terminal residue" evidence="2">
    <location>
        <position position="119"/>
    </location>
</feature>
<dbReference type="InterPro" id="IPR035965">
    <property type="entry name" value="PAS-like_dom_sf"/>
</dbReference>
<dbReference type="InterPro" id="IPR000014">
    <property type="entry name" value="PAS"/>
</dbReference>
<dbReference type="AlphaFoldDB" id="A0A845G891"/>
<gene>
    <name evidence="2" type="ORF">GTP91_21840</name>
</gene>
<evidence type="ECO:0000313" key="3">
    <source>
        <dbReference type="Proteomes" id="UP000470302"/>
    </source>
</evidence>
<accession>A0A845G891</accession>